<sequence>MGSPRYDIKVTFAVLKKLHYYQGDYIAVEEFTPLVLQNIGIRPEEGRHSIVGKVKKLTNTRINRE</sequence>
<comment type="caution">
    <text evidence="1">The sequence shown here is derived from an EMBL/GenBank/DDBJ whole genome shotgun (WGS) entry which is preliminary data.</text>
</comment>
<dbReference type="Proteomes" id="UP000284219">
    <property type="component" value="Unassembled WGS sequence"/>
</dbReference>
<dbReference type="AlphaFoldDB" id="A0A419SEQ4"/>
<organism evidence="1 2">
    <name type="scientific">Ammoniphilus oxalaticus</name>
    <dbReference type="NCBI Taxonomy" id="66863"/>
    <lineage>
        <taxon>Bacteria</taxon>
        <taxon>Bacillati</taxon>
        <taxon>Bacillota</taxon>
        <taxon>Bacilli</taxon>
        <taxon>Bacillales</taxon>
        <taxon>Paenibacillaceae</taxon>
        <taxon>Aneurinibacillus group</taxon>
        <taxon>Ammoniphilus</taxon>
    </lineage>
</organism>
<gene>
    <name evidence="1" type="ORF">BEP19_14790</name>
</gene>
<keyword evidence="2" id="KW-1185">Reference proteome</keyword>
<evidence type="ECO:0000313" key="2">
    <source>
        <dbReference type="Proteomes" id="UP000284219"/>
    </source>
</evidence>
<accession>A0A419SEQ4</accession>
<proteinExistence type="predicted"/>
<reference evidence="1 2" key="1">
    <citation type="submission" date="2016-08" db="EMBL/GenBank/DDBJ databases">
        <title>Novel Firmicute Genomes.</title>
        <authorList>
            <person name="Poppleton D.I."/>
            <person name="Gribaldo S."/>
        </authorList>
    </citation>
    <scope>NUCLEOTIDE SEQUENCE [LARGE SCALE GENOMIC DNA]</scope>
    <source>
        <strain evidence="1 2">RAOx-1</strain>
    </source>
</reference>
<dbReference type="EMBL" id="MCHY01000012">
    <property type="protein sequence ID" value="RKD21485.1"/>
    <property type="molecule type" value="Genomic_DNA"/>
</dbReference>
<evidence type="ECO:0000313" key="1">
    <source>
        <dbReference type="EMBL" id="RKD21485.1"/>
    </source>
</evidence>
<protein>
    <submittedName>
        <fullName evidence="1">Uncharacterized protein</fullName>
    </submittedName>
</protein>
<name>A0A419SEQ4_9BACL</name>